<dbReference type="Pfam" id="PF00264">
    <property type="entry name" value="Tyrosinase"/>
    <property type="match status" value="1"/>
</dbReference>
<keyword evidence="1" id="KW-0472">Membrane</keyword>
<protein>
    <recommendedName>
        <fullName evidence="2">Tyrosinase copper-binding domain-containing protein</fullName>
    </recommendedName>
</protein>
<dbReference type="SUPFAM" id="SSF48056">
    <property type="entry name" value="Di-copper centre-containing domain"/>
    <property type="match status" value="1"/>
</dbReference>
<proteinExistence type="predicted"/>
<keyword evidence="1" id="KW-1133">Transmembrane helix</keyword>
<keyword evidence="1" id="KW-0812">Transmembrane</keyword>
<dbReference type="AlphaFoldDB" id="A0A6C0KGS2"/>
<accession>A0A6C0KGS2</accession>
<evidence type="ECO:0000256" key="1">
    <source>
        <dbReference type="SAM" id="Phobius"/>
    </source>
</evidence>
<feature type="transmembrane region" description="Helical" evidence="1">
    <location>
        <begin position="34"/>
        <end position="53"/>
    </location>
</feature>
<reference evidence="3" key="1">
    <citation type="journal article" date="2020" name="Nature">
        <title>Giant virus diversity and host interactions through global metagenomics.</title>
        <authorList>
            <person name="Schulz F."/>
            <person name="Roux S."/>
            <person name="Paez-Espino D."/>
            <person name="Jungbluth S."/>
            <person name="Walsh D.A."/>
            <person name="Denef V.J."/>
            <person name="McMahon K.D."/>
            <person name="Konstantinidis K.T."/>
            <person name="Eloe-Fadrosh E.A."/>
            <person name="Kyrpides N.C."/>
            <person name="Woyke T."/>
        </authorList>
    </citation>
    <scope>NUCLEOTIDE SEQUENCE</scope>
    <source>
        <strain evidence="3">GVMAG-S-3300012000-53</strain>
    </source>
</reference>
<dbReference type="EMBL" id="MN740890">
    <property type="protein sequence ID" value="QHU16829.1"/>
    <property type="molecule type" value="Genomic_DNA"/>
</dbReference>
<dbReference type="Gene3D" id="1.10.1280.10">
    <property type="entry name" value="Di-copper center containing domain from catechol oxidase"/>
    <property type="match status" value="1"/>
</dbReference>
<dbReference type="GO" id="GO:0016491">
    <property type="term" value="F:oxidoreductase activity"/>
    <property type="evidence" value="ECO:0007669"/>
    <property type="project" value="InterPro"/>
</dbReference>
<dbReference type="InterPro" id="IPR008922">
    <property type="entry name" value="Di-copper_centre_dom_sf"/>
</dbReference>
<name>A0A6C0KGS2_9ZZZZ</name>
<sequence>MNYGTYKLKQYIQIKEDDPEEIPDAHKSFSYYKMFLASFFSAGVFTLIYLTVINNTFTTSSQSTDLYSNSNVQNIIPKTFSPEETTIPSYISTQSPTPNPTGKGFTTSIHFTTNRHGYSTLSYFDKNPSEIYKYKFLENYKGIVEPHATMWLNVSDTTNSGDYYYKYTICDTVTNECISGKNTEDSFSFGCKPLTSTYKVQVYQYHSRSNLYSSYYNDGYFMCMYVRREIRALTDEDLDKTMEAMWGLWKYDEDEGQELYGSGFHSYKYLLNFHYFNAAWIHSDHIHEGNGFAAQHIKMTNIFEVSMQAVDPSVSLPYWDFTIETASNIAVWDSPIFTKDTFGSLPLPNNYTWGWLYSQNSVDDGRIPDGRWENLEVDMNTEFDDLYYAYGYMRSPWNVNPSKYISRYTSIDKTLPTCNSHYTLLEYDQITDFLHEIPYAAHAAAHGVIGGVFGCDAMDYLREAGYINDVEGQLDLCKNWIFYLKEFYRSSILLPSDDCTSVDEDGNYSVDFEDTKCSYVCNSDYDNVLLMMLQHSILNSDYESVPEYGVMPDEGWDAWKDFICGGDGSKVFGGDHLESASPADPSFWPIHPTLERILQVKYMSGGFMSDDWPIDPDNEYVCNKVTCYDEDTGEFGHWDMCCYGHYQDDKLLDATNNDKYSYVGPTNREIFDGTNPLSEDYNMIYIYDSFTWEHCLIEDYDFNELITNLYNNYVYNTSTPDSEKGW</sequence>
<organism evidence="3">
    <name type="scientific">viral metagenome</name>
    <dbReference type="NCBI Taxonomy" id="1070528"/>
    <lineage>
        <taxon>unclassified sequences</taxon>
        <taxon>metagenomes</taxon>
        <taxon>organismal metagenomes</taxon>
    </lineage>
</organism>
<evidence type="ECO:0000313" key="3">
    <source>
        <dbReference type="EMBL" id="QHU16829.1"/>
    </source>
</evidence>
<dbReference type="InterPro" id="IPR002227">
    <property type="entry name" value="Tyrosinase_Cu-bd"/>
</dbReference>
<evidence type="ECO:0000259" key="2">
    <source>
        <dbReference type="Pfam" id="PF00264"/>
    </source>
</evidence>
<feature type="domain" description="Tyrosinase copper-binding" evidence="2">
    <location>
        <begin position="266"/>
        <end position="454"/>
    </location>
</feature>